<dbReference type="SUPFAM" id="SSF52540">
    <property type="entry name" value="P-loop containing nucleoside triphosphate hydrolases"/>
    <property type="match status" value="1"/>
</dbReference>
<dbReference type="InterPro" id="IPR036640">
    <property type="entry name" value="ABC1_TM_sf"/>
</dbReference>
<feature type="transmembrane region" description="Helical" evidence="9">
    <location>
        <begin position="188"/>
        <end position="205"/>
    </location>
</feature>
<keyword evidence="3" id="KW-1003">Cell membrane</keyword>
<dbReference type="InterPro" id="IPR011527">
    <property type="entry name" value="ABC1_TM_dom"/>
</dbReference>
<dbReference type="SUPFAM" id="SSF90123">
    <property type="entry name" value="ABC transporter transmembrane region"/>
    <property type="match status" value="1"/>
</dbReference>
<keyword evidence="6 12" id="KW-0067">ATP-binding</keyword>
<gene>
    <name evidence="12" type="ORF">EA462_12740</name>
</gene>
<feature type="transmembrane region" description="Helical" evidence="9">
    <location>
        <begin position="25"/>
        <end position="51"/>
    </location>
</feature>
<name>A0A3N6M794_9EURY</name>
<evidence type="ECO:0000313" key="12">
    <source>
        <dbReference type="EMBL" id="RQG89226.1"/>
    </source>
</evidence>
<dbReference type="InterPro" id="IPR027417">
    <property type="entry name" value="P-loop_NTPase"/>
</dbReference>
<feature type="domain" description="ABC transporter" evidence="10">
    <location>
        <begin position="360"/>
        <end position="604"/>
    </location>
</feature>
<dbReference type="PANTHER" id="PTHR24221">
    <property type="entry name" value="ATP-BINDING CASSETTE SUB-FAMILY B"/>
    <property type="match status" value="1"/>
</dbReference>
<keyword evidence="13" id="KW-1185">Reference proteome</keyword>
<dbReference type="Pfam" id="PF00664">
    <property type="entry name" value="ABC_membrane"/>
    <property type="match status" value="1"/>
</dbReference>
<dbReference type="FunFam" id="3.40.50.300:FF:000854">
    <property type="entry name" value="Multidrug ABC transporter ATP-binding protein"/>
    <property type="match status" value="1"/>
</dbReference>
<dbReference type="AlphaFoldDB" id="A0A3N6M794"/>
<keyword evidence="8 9" id="KW-0472">Membrane</keyword>
<dbReference type="PANTHER" id="PTHR24221:SF654">
    <property type="entry name" value="ATP-BINDING CASSETTE SUB-FAMILY B MEMBER 6"/>
    <property type="match status" value="1"/>
</dbReference>
<comment type="caution">
    <text evidence="12">The sequence shown here is derived from an EMBL/GenBank/DDBJ whole genome shotgun (WGS) entry which is preliminary data.</text>
</comment>
<evidence type="ECO:0000256" key="3">
    <source>
        <dbReference type="ARBA" id="ARBA00022475"/>
    </source>
</evidence>
<sequence length="612" mass="66426">MSENQVGLEEKLHALEEVIRYRPKYAAVILLLKLFAALFEGIGLTFLLPIIETAQTDGELTGEGTGPVAVFVRTYAVIGVSATLETLLFGLAVVMTIRYGTSFLLGWMQASLTTGYMAELRRQSYEALLSAEVSHVDAVDGDEVVNTIVTETQRSARVLTDVLGAIENVFFAIAYASVALILSPSLTLATIVVLGIVVFLTRYVLTPGYRIGDEIATANEEIQSLINAGVRGRREVKLFSMNGDLTDRYRRSHDRLVDTRVRLERNRVALGKINQLLNAFVVFVLVYLAVSFLSLSLAALGVFLFAMFRLSPLISRLNNTLYSIDGSLPHLVRTLTLIDSLERHSEPRDGAQAPSPVTSVEFDGVSFRYGHGDENADGNEDRSSGVSDVSLHLERGETVALVGPSGAGKSTIVSLLTGAYEPDDGARYANGVSLAEIDRGSWQERVAVVPQHPYLFTGTLRYNVAIGNPEATDAAIERVCEISQVSPFLEDLPNGLDTWLGDDGVRLSGGQRQRVAIARALLTGADVLILDEATSELDSPTAAAIRSKIQATGREYATVVIGHWLSAISDADRIYTVVDGEIVESGTHRELIDTDSHYASLYESQLETPPST</sequence>
<reference evidence="12 13" key="1">
    <citation type="submission" date="2018-10" db="EMBL/GenBank/DDBJ databases">
        <title>Natrarchaeobius chitinivorans gen. nov., sp. nov., and Natrarchaeobius haloalkaliphilus sp. nov., alkaliphilic, chitin-utilizing haloarchaea from hypersaline alkaline lakes.</title>
        <authorList>
            <person name="Sorokin D.Y."/>
            <person name="Elcheninov A.G."/>
            <person name="Kostrikina N.A."/>
            <person name="Bale N.J."/>
            <person name="Sinninghe Damste J.S."/>
            <person name="Khijniak T.V."/>
            <person name="Kublanov I.V."/>
            <person name="Toshchakov S.V."/>
        </authorList>
    </citation>
    <scope>NUCLEOTIDE SEQUENCE [LARGE SCALE GENOMIC DNA]</scope>
    <source>
        <strain evidence="12 13">AArcht-Sl</strain>
    </source>
</reference>
<accession>A0A3N6M794</accession>
<dbReference type="InterPro" id="IPR017871">
    <property type="entry name" value="ABC_transporter-like_CS"/>
</dbReference>
<evidence type="ECO:0000256" key="2">
    <source>
        <dbReference type="ARBA" id="ARBA00022448"/>
    </source>
</evidence>
<evidence type="ECO:0000259" key="10">
    <source>
        <dbReference type="PROSITE" id="PS50893"/>
    </source>
</evidence>
<feature type="transmembrane region" description="Helical" evidence="9">
    <location>
        <begin position="276"/>
        <end position="308"/>
    </location>
</feature>
<evidence type="ECO:0000259" key="11">
    <source>
        <dbReference type="PROSITE" id="PS50929"/>
    </source>
</evidence>
<evidence type="ECO:0000256" key="8">
    <source>
        <dbReference type="ARBA" id="ARBA00023136"/>
    </source>
</evidence>
<evidence type="ECO:0000256" key="1">
    <source>
        <dbReference type="ARBA" id="ARBA00004651"/>
    </source>
</evidence>
<feature type="domain" description="ABC transmembrane type-1" evidence="11">
    <location>
        <begin position="27"/>
        <end position="326"/>
    </location>
</feature>
<dbReference type="Proteomes" id="UP000273828">
    <property type="component" value="Unassembled WGS sequence"/>
</dbReference>
<feature type="transmembrane region" description="Helical" evidence="9">
    <location>
        <begin position="71"/>
        <end position="94"/>
    </location>
</feature>
<dbReference type="PROSITE" id="PS50893">
    <property type="entry name" value="ABC_TRANSPORTER_2"/>
    <property type="match status" value="1"/>
</dbReference>
<organism evidence="12 13">
    <name type="scientific">Natrarchaeobius halalkaliphilus</name>
    <dbReference type="NCBI Taxonomy" id="1679091"/>
    <lineage>
        <taxon>Archaea</taxon>
        <taxon>Methanobacteriati</taxon>
        <taxon>Methanobacteriota</taxon>
        <taxon>Stenosarchaea group</taxon>
        <taxon>Halobacteria</taxon>
        <taxon>Halobacteriales</taxon>
        <taxon>Natrialbaceae</taxon>
        <taxon>Natrarchaeobius</taxon>
    </lineage>
</organism>
<dbReference type="GO" id="GO:0005886">
    <property type="term" value="C:plasma membrane"/>
    <property type="evidence" value="ECO:0007669"/>
    <property type="project" value="UniProtKB-SubCell"/>
</dbReference>
<dbReference type="PROSITE" id="PS50929">
    <property type="entry name" value="ABC_TM1F"/>
    <property type="match status" value="1"/>
</dbReference>
<evidence type="ECO:0000256" key="4">
    <source>
        <dbReference type="ARBA" id="ARBA00022692"/>
    </source>
</evidence>
<dbReference type="GO" id="GO:0016887">
    <property type="term" value="F:ATP hydrolysis activity"/>
    <property type="evidence" value="ECO:0007669"/>
    <property type="project" value="InterPro"/>
</dbReference>
<dbReference type="InterPro" id="IPR003439">
    <property type="entry name" value="ABC_transporter-like_ATP-bd"/>
</dbReference>
<dbReference type="InterPro" id="IPR039421">
    <property type="entry name" value="Type_1_exporter"/>
</dbReference>
<dbReference type="RefSeq" id="WP_124178917.1">
    <property type="nucleotide sequence ID" value="NZ_REFY01000004.1"/>
</dbReference>
<dbReference type="InterPro" id="IPR003593">
    <property type="entry name" value="AAA+_ATPase"/>
</dbReference>
<evidence type="ECO:0000313" key="13">
    <source>
        <dbReference type="Proteomes" id="UP000273828"/>
    </source>
</evidence>
<dbReference type="Gene3D" id="1.20.1560.10">
    <property type="entry name" value="ABC transporter type 1, transmembrane domain"/>
    <property type="match status" value="1"/>
</dbReference>
<dbReference type="Pfam" id="PF00005">
    <property type="entry name" value="ABC_tran"/>
    <property type="match status" value="1"/>
</dbReference>
<evidence type="ECO:0000256" key="7">
    <source>
        <dbReference type="ARBA" id="ARBA00022989"/>
    </source>
</evidence>
<evidence type="ECO:0000256" key="6">
    <source>
        <dbReference type="ARBA" id="ARBA00022840"/>
    </source>
</evidence>
<keyword evidence="2" id="KW-0813">Transport</keyword>
<keyword evidence="7 9" id="KW-1133">Transmembrane helix</keyword>
<dbReference type="GO" id="GO:0005524">
    <property type="term" value="F:ATP binding"/>
    <property type="evidence" value="ECO:0007669"/>
    <property type="project" value="UniProtKB-KW"/>
</dbReference>
<feature type="transmembrane region" description="Helical" evidence="9">
    <location>
        <begin position="162"/>
        <end position="182"/>
    </location>
</feature>
<keyword evidence="5" id="KW-0547">Nucleotide-binding</keyword>
<keyword evidence="4 9" id="KW-0812">Transmembrane</keyword>
<evidence type="ECO:0000256" key="5">
    <source>
        <dbReference type="ARBA" id="ARBA00022741"/>
    </source>
</evidence>
<dbReference type="SMART" id="SM00382">
    <property type="entry name" value="AAA"/>
    <property type="match status" value="1"/>
</dbReference>
<dbReference type="EMBL" id="REFY01000004">
    <property type="protein sequence ID" value="RQG89226.1"/>
    <property type="molecule type" value="Genomic_DNA"/>
</dbReference>
<dbReference type="GO" id="GO:0034040">
    <property type="term" value="F:ATPase-coupled lipid transmembrane transporter activity"/>
    <property type="evidence" value="ECO:0007669"/>
    <property type="project" value="TreeGrafter"/>
</dbReference>
<comment type="subcellular location">
    <subcellularLocation>
        <location evidence="1">Cell membrane</location>
        <topology evidence="1">Multi-pass membrane protein</topology>
    </subcellularLocation>
</comment>
<evidence type="ECO:0000256" key="9">
    <source>
        <dbReference type="SAM" id="Phobius"/>
    </source>
</evidence>
<protein>
    <submittedName>
        <fullName evidence="12">ABC transporter ATP-binding protein</fullName>
    </submittedName>
</protein>
<dbReference type="Gene3D" id="3.40.50.300">
    <property type="entry name" value="P-loop containing nucleotide triphosphate hydrolases"/>
    <property type="match status" value="1"/>
</dbReference>
<dbReference type="PROSITE" id="PS00211">
    <property type="entry name" value="ABC_TRANSPORTER_1"/>
    <property type="match status" value="1"/>
</dbReference>
<proteinExistence type="predicted"/>
<dbReference type="OrthoDB" id="121502at2157"/>
<dbReference type="GO" id="GO:0140359">
    <property type="term" value="F:ABC-type transporter activity"/>
    <property type="evidence" value="ECO:0007669"/>
    <property type="project" value="InterPro"/>
</dbReference>